<accession>A0ACB7IR87</accession>
<name>A0ACB7IR87_PLECO</name>
<organism evidence="1 2">
    <name type="scientific">Pleurotus cornucopiae</name>
    <name type="common">Cornucopia mushroom</name>
    <dbReference type="NCBI Taxonomy" id="5321"/>
    <lineage>
        <taxon>Eukaryota</taxon>
        <taxon>Fungi</taxon>
        <taxon>Dikarya</taxon>
        <taxon>Basidiomycota</taxon>
        <taxon>Agaricomycotina</taxon>
        <taxon>Agaricomycetes</taxon>
        <taxon>Agaricomycetidae</taxon>
        <taxon>Agaricales</taxon>
        <taxon>Pleurotineae</taxon>
        <taxon>Pleurotaceae</taxon>
        <taxon>Pleurotus</taxon>
    </lineage>
</organism>
<sequence length="148" mass="16742">MDRLSIHQSRTPFTQDHLFKILQELKQLEILEFRKLGHSARLDGYVEESLALAQPDICPALRQITWHLSHVPRVVHITRKPDSEVVASGVAPVHRPMPRQFSLFGYSEEEDLPSDSDGDDSDYEPSSSPSSSEYDYDSDSSNEGLDES</sequence>
<evidence type="ECO:0000313" key="1">
    <source>
        <dbReference type="EMBL" id="KAG9219576.1"/>
    </source>
</evidence>
<comment type="caution">
    <text evidence="1">The sequence shown here is derived from an EMBL/GenBank/DDBJ whole genome shotgun (WGS) entry which is preliminary data.</text>
</comment>
<reference evidence="1 2" key="1">
    <citation type="journal article" date="2021" name="Appl. Environ. Microbiol.">
        <title>Genetic linkage and physical mapping for an oyster mushroom Pleurotus cornucopiae and QTL analysis for the trait cap color.</title>
        <authorList>
            <person name="Zhang Y."/>
            <person name="Gao W."/>
            <person name="Sonnenberg A."/>
            <person name="Chen Q."/>
            <person name="Zhang J."/>
            <person name="Huang C."/>
        </authorList>
    </citation>
    <scope>NUCLEOTIDE SEQUENCE [LARGE SCALE GENOMIC DNA]</scope>
    <source>
        <strain evidence="1">CCMSSC00406</strain>
    </source>
</reference>
<dbReference type="EMBL" id="WQMT02000009">
    <property type="protein sequence ID" value="KAG9219576.1"/>
    <property type="molecule type" value="Genomic_DNA"/>
</dbReference>
<gene>
    <name evidence="1" type="ORF">CCMSSC00406_0008217</name>
</gene>
<evidence type="ECO:0000313" key="2">
    <source>
        <dbReference type="Proteomes" id="UP000824881"/>
    </source>
</evidence>
<proteinExistence type="predicted"/>
<keyword evidence="2" id="KW-1185">Reference proteome</keyword>
<protein>
    <submittedName>
        <fullName evidence="1">Uncharacterized protein</fullName>
    </submittedName>
</protein>
<dbReference type="Proteomes" id="UP000824881">
    <property type="component" value="Unassembled WGS sequence"/>
</dbReference>